<reference evidence="1" key="1">
    <citation type="submission" date="2022-05" db="EMBL/GenBank/DDBJ databases">
        <title>A methanotrophic Mycobacterium dominates a cave microbial ecosystem.</title>
        <authorList>
            <person name="Van Spanning R.J.M."/>
            <person name="Guan Q."/>
            <person name="Melkonian C."/>
            <person name="Gallant J."/>
            <person name="Polerecky L."/>
            <person name="Flot J.-F."/>
            <person name="Brandt B.W."/>
            <person name="Braster M."/>
            <person name="Iturbe Espinoza P."/>
            <person name="Aerts J."/>
            <person name="Meima-Franke M."/>
            <person name="Piersma S.R."/>
            <person name="Bunduc C."/>
            <person name="Ummels R."/>
            <person name="Pain A."/>
            <person name="Fleming E.J."/>
            <person name="van der Wel N."/>
            <person name="Gherman V.D."/>
            <person name="Sarbu S.M."/>
            <person name="Bodelier P.L.E."/>
            <person name="Bitter W."/>
        </authorList>
    </citation>
    <scope>NUCLEOTIDE SEQUENCE</scope>
    <source>
        <strain evidence="1">Sulfur Cave</strain>
    </source>
</reference>
<organism evidence="1 2">
    <name type="scientific">Candidatus Mycobacterium methanotrophicum</name>
    <dbReference type="NCBI Taxonomy" id="2943498"/>
    <lineage>
        <taxon>Bacteria</taxon>
        <taxon>Bacillati</taxon>
        <taxon>Actinomycetota</taxon>
        <taxon>Actinomycetes</taxon>
        <taxon>Mycobacteriales</taxon>
        <taxon>Mycobacteriaceae</taxon>
        <taxon>Mycobacterium</taxon>
    </lineage>
</organism>
<dbReference type="RefSeq" id="WP_219070109.1">
    <property type="nucleotide sequence ID" value="NZ_CAJUXY010000075.1"/>
</dbReference>
<protein>
    <submittedName>
        <fullName evidence="1">Uncharacterized protein</fullName>
    </submittedName>
</protein>
<dbReference type="Proteomes" id="UP001056610">
    <property type="component" value="Chromosome"/>
</dbReference>
<sequence length="68" mass="7354">MWESILPEELQRLTCGATGAWYVMERDGFRHPNQFGYAPDGYTLKVIIASRAGYGPTVAATASTTAGT</sequence>
<gene>
    <name evidence="1" type="ORF">M5I08_19785</name>
</gene>
<accession>A0ABY4QJ18</accession>
<proteinExistence type="predicted"/>
<name>A0ABY4QJ18_9MYCO</name>
<evidence type="ECO:0000313" key="1">
    <source>
        <dbReference type="EMBL" id="UQX10343.1"/>
    </source>
</evidence>
<dbReference type="EMBL" id="CP097320">
    <property type="protein sequence ID" value="UQX10343.1"/>
    <property type="molecule type" value="Genomic_DNA"/>
</dbReference>
<evidence type="ECO:0000313" key="2">
    <source>
        <dbReference type="Proteomes" id="UP001056610"/>
    </source>
</evidence>
<keyword evidence="2" id="KW-1185">Reference proteome</keyword>